<keyword evidence="2" id="KW-1185">Reference proteome</keyword>
<proteinExistence type="predicted"/>
<dbReference type="SUPFAM" id="SSF55144">
    <property type="entry name" value="LigT-like"/>
    <property type="match status" value="1"/>
</dbReference>
<evidence type="ECO:0000313" key="2">
    <source>
        <dbReference type="Proteomes" id="UP000663791"/>
    </source>
</evidence>
<dbReference type="AlphaFoldDB" id="A0A939BYI9"/>
<comment type="caution">
    <text evidence="1">The sequence shown here is derived from an EMBL/GenBank/DDBJ whole genome shotgun (WGS) entry which is preliminary data.</text>
</comment>
<protein>
    <submittedName>
        <fullName evidence="1">2'-5' RNA ligase family protein</fullName>
    </submittedName>
</protein>
<dbReference type="Gene3D" id="3.90.1140.10">
    <property type="entry name" value="Cyclic phosphodiesterase"/>
    <property type="match status" value="1"/>
</dbReference>
<gene>
    <name evidence="1" type="ORF">JK386_08725</name>
</gene>
<keyword evidence="1" id="KW-0436">Ligase</keyword>
<dbReference type="GO" id="GO:0016874">
    <property type="term" value="F:ligase activity"/>
    <property type="evidence" value="ECO:0007669"/>
    <property type="project" value="UniProtKB-KW"/>
</dbReference>
<dbReference type="InterPro" id="IPR009097">
    <property type="entry name" value="Cyclic_Pdiesterase"/>
</dbReference>
<evidence type="ECO:0000313" key="1">
    <source>
        <dbReference type="EMBL" id="MBM9459985.1"/>
    </source>
</evidence>
<dbReference type="Pfam" id="PF13563">
    <property type="entry name" value="2_5_RNA_ligase2"/>
    <property type="match status" value="1"/>
</dbReference>
<organism evidence="1 2">
    <name type="scientific">Nocardioides faecalis</name>
    <dbReference type="NCBI Taxonomy" id="2803858"/>
    <lineage>
        <taxon>Bacteria</taxon>
        <taxon>Bacillati</taxon>
        <taxon>Actinomycetota</taxon>
        <taxon>Actinomycetes</taxon>
        <taxon>Propionibacteriales</taxon>
        <taxon>Nocardioidaceae</taxon>
        <taxon>Nocardioides</taxon>
    </lineage>
</organism>
<accession>A0A939BYI9</accession>
<reference evidence="1" key="1">
    <citation type="submission" date="2021-01" db="EMBL/GenBank/DDBJ databases">
        <title>Novel species in genus Nocardioides.</title>
        <authorList>
            <person name="Zhang G."/>
        </authorList>
    </citation>
    <scope>NUCLEOTIDE SEQUENCE</scope>
    <source>
        <strain evidence="1">Zg-536</strain>
    </source>
</reference>
<name>A0A939BYI9_9ACTN</name>
<sequence>MPDHALELSFDGASARAIEAQWEALRAAGLPSQADHRSMTNAPHLTLVAASPIDASVVAPAADLVAPLLPAVIAVRGLLLLGDGPRITLAHLVEPDAALADAVARLRTLVPGLRHSVWTPHVTLARRVPRRQLARALEVLGEVPPVREIVADRLRWWDPETQVVETVSGLPQPPASRARP</sequence>
<dbReference type="EMBL" id="JAERTX010000006">
    <property type="protein sequence ID" value="MBM9459985.1"/>
    <property type="molecule type" value="Genomic_DNA"/>
</dbReference>
<dbReference type="Proteomes" id="UP000663791">
    <property type="component" value="Unassembled WGS sequence"/>
</dbReference>
<dbReference type="RefSeq" id="WP_205291280.1">
    <property type="nucleotide sequence ID" value="NZ_CP074406.1"/>
</dbReference>